<dbReference type="PANTHER" id="PTHR37234:SF1">
    <property type="entry name" value="OS03G0319200 PROTEIN"/>
    <property type="match status" value="1"/>
</dbReference>
<name>A0A8T0NU46_PANVG</name>
<feature type="compositionally biased region" description="Pro residues" evidence="1">
    <location>
        <begin position="236"/>
        <end position="247"/>
    </location>
</feature>
<proteinExistence type="predicted"/>
<dbReference type="Proteomes" id="UP000823388">
    <property type="component" value="Chromosome 9K"/>
</dbReference>
<dbReference type="EMBL" id="CM029053">
    <property type="protein sequence ID" value="KAG2552358.1"/>
    <property type="molecule type" value="Genomic_DNA"/>
</dbReference>
<comment type="caution">
    <text evidence="2">The sequence shown here is derived from an EMBL/GenBank/DDBJ whole genome shotgun (WGS) entry which is preliminary data.</text>
</comment>
<evidence type="ECO:0008006" key="4">
    <source>
        <dbReference type="Google" id="ProtNLM"/>
    </source>
</evidence>
<gene>
    <name evidence="2" type="ORF">PVAP13_9KG423100</name>
</gene>
<feature type="region of interest" description="Disordered" evidence="1">
    <location>
        <begin position="39"/>
        <end position="177"/>
    </location>
</feature>
<feature type="region of interest" description="Disordered" evidence="1">
    <location>
        <begin position="1"/>
        <end position="23"/>
    </location>
</feature>
<feature type="compositionally biased region" description="Pro residues" evidence="1">
    <location>
        <begin position="156"/>
        <end position="167"/>
    </location>
</feature>
<evidence type="ECO:0000313" key="3">
    <source>
        <dbReference type="Proteomes" id="UP000823388"/>
    </source>
</evidence>
<dbReference type="OrthoDB" id="780613at2759"/>
<evidence type="ECO:0000313" key="2">
    <source>
        <dbReference type="EMBL" id="KAG2552358.1"/>
    </source>
</evidence>
<dbReference type="PANTHER" id="PTHR37234">
    <property type="entry name" value="OS03G0319200 PROTEIN"/>
    <property type="match status" value="1"/>
</dbReference>
<feature type="compositionally biased region" description="Polar residues" evidence="1">
    <location>
        <begin position="12"/>
        <end position="23"/>
    </location>
</feature>
<organism evidence="2 3">
    <name type="scientific">Panicum virgatum</name>
    <name type="common">Blackwell switchgrass</name>
    <dbReference type="NCBI Taxonomy" id="38727"/>
    <lineage>
        <taxon>Eukaryota</taxon>
        <taxon>Viridiplantae</taxon>
        <taxon>Streptophyta</taxon>
        <taxon>Embryophyta</taxon>
        <taxon>Tracheophyta</taxon>
        <taxon>Spermatophyta</taxon>
        <taxon>Magnoliopsida</taxon>
        <taxon>Liliopsida</taxon>
        <taxon>Poales</taxon>
        <taxon>Poaceae</taxon>
        <taxon>PACMAD clade</taxon>
        <taxon>Panicoideae</taxon>
        <taxon>Panicodae</taxon>
        <taxon>Paniceae</taxon>
        <taxon>Panicinae</taxon>
        <taxon>Panicum</taxon>
        <taxon>Panicum sect. Hiantes</taxon>
    </lineage>
</organism>
<feature type="compositionally biased region" description="Basic residues" evidence="1">
    <location>
        <begin position="40"/>
        <end position="49"/>
    </location>
</feature>
<evidence type="ECO:0000256" key="1">
    <source>
        <dbReference type="SAM" id="MobiDB-lite"/>
    </source>
</evidence>
<dbReference type="AlphaFoldDB" id="A0A8T0NU46"/>
<reference evidence="2" key="1">
    <citation type="submission" date="2020-05" db="EMBL/GenBank/DDBJ databases">
        <title>WGS assembly of Panicum virgatum.</title>
        <authorList>
            <person name="Lovell J.T."/>
            <person name="Jenkins J."/>
            <person name="Shu S."/>
            <person name="Juenger T.E."/>
            <person name="Schmutz J."/>
        </authorList>
    </citation>
    <scope>NUCLEOTIDE SEQUENCE</scope>
    <source>
        <strain evidence="2">AP13</strain>
    </source>
</reference>
<sequence length="436" mass="46118">MQPQAEPAQRRASPSTCSSTATRRSIGCMAGLLRLISPYHRSHHRKRLTAKNNAAQASAPTQPPSPTKKKVTPPSPESSPVKPAQQPRQQPPAAVRRRRSCDALRSPTIAPEHRRSSCDSPRPPPPAIVARLMGLEESAPPSPAAAAAAALRPVVPARPPPPPPPPETAAEKRRKLLGALEKCDEDLKTLRRIIAAVRAAEMRAAAASDVAPAAGTPPPGKGPAKWMFSRDEQSPSPSPSPPTPQQPKLPGVEQQHPSPDSVLDAISSPRFPCRKRPSPCTNLDAGGKAGGGNGAVAPAVGSKIVKPSRTLVFTGDYCKTKSGDGLLQLRAVHSPVPLVAGMPRSAGAESWRHHRRRWELEAAAAGRVISRAMADSAREAMWGPQGGDEGRRERAMVAAALERAIVQDLVADLLSELLAQPGRGHGAAGCRKRLCF</sequence>
<feature type="compositionally biased region" description="Low complexity" evidence="1">
    <location>
        <begin position="78"/>
        <end position="94"/>
    </location>
</feature>
<keyword evidence="3" id="KW-1185">Reference proteome</keyword>
<protein>
    <recommendedName>
        <fullName evidence="4">DUF3741 domain-containing protein</fullName>
    </recommendedName>
</protein>
<feature type="compositionally biased region" description="Low complexity" evidence="1">
    <location>
        <begin position="135"/>
        <end position="155"/>
    </location>
</feature>
<feature type="region of interest" description="Disordered" evidence="1">
    <location>
        <begin position="207"/>
        <end position="289"/>
    </location>
</feature>
<accession>A0A8T0NU46</accession>